<accession>A0A919XEZ5</accession>
<keyword evidence="3" id="KW-0804">Transcription</keyword>
<evidence type="ECO:0000259" key="5">
    <source>
        <dbReference type="PROSITE" id="PS01124"/>
    </source>
</evidence>
<dbReference type="InterPro" id="IPR020449">
    <property type="entry name" value="Tscrpt_reg_AraC-type_HTH"/>
</dbReference>
<evidence type="ECO:0000256" key="1">
    <source>
        <dbReference type="ARBA" id="ARBA00023015"/>
    </source>
</evidence>
<evidence type="ECO:0000256" key="3">
    <source>
        <dbReference type="ARBA" id="ARBA00023163"/>
    </source>
</evidence>
<dbReference type="InterPro" id="IPR041522">
    <property type="entry name" value="CdaR_GGDEF"/>
</dbReference>
<dbReference type="SUPFAM" id="SSF46689">
    <property type="entry name" value="Homeodomain-like"/>
    <property type="match status" value="1"/>
</dbReference>
<dbReference type="Pfam" id="PF17853">
    <property type="entry name" value="GGDEF_2"/>
    <property type="match status" value="1"/>
</dbReference>
<dbReference type="PANTHER" id="PTHR43280:SF28">
    <property type="entry name" value="HTH-TYPE TRANSCRIPTIONAL ACTIVATOR RHAS"/>
    <property type="match status" value="1"/>
</dbReference>
<dbReference type="Gene3D" id="1.10.10.60">
    <property type="entry name" value="Homeodomain-like"/>
    <property type="match status" value="2"/>
</dbReference>
<dbReference type="GO" id="GO:0003700">
    <property type="term" value="F:DNA-binding transcription factor activity"/>
    <property type="evidence" value="ECO:0007669"/>
    <property type="project" value="InterPro"/>
</dbReference>
<dbReference type="PROSITE" id="PS00041">
    <property type="entry name" value="HTH_ARAC_FAMILY_1"/>
    <property type="match status" value="1"/>
</dbReference>
<keyword evidence="4" id="KW-0472">Membrane</keyword>
<dbReference type="PRINTS" id="PR00032">
    <property type="entry name" value="HTHARAC"/>
</dbReference>
<dbReference type="PANTHER" id="PTHR43280">
    <property type="entry name" value="ARAC-FAMILY TRANSCRIPTIONAL REGULATOR"/>
    <property type="match status" value="1"/>
</dbReference>
<dbReference type="GO" id="GO:0043565">
    <property type="term" value="F:sequence-specific DNA binding"/>
    <property type="evidence" value="ECO:0007669"/>
    <property type="project" value="InterPro"/>
</dbReference>
<feature type="domain" description="HTH araC/xylS-type" evidence="5">
    <location>
        <begin position="653"/>
        <end position="752"/>
    </location>
</feature>
<dbReference type="InterPro" id="IPR018062">
    <property type="entry name" value="HTH_AraC-typ_CS"/>
</dbReference>
<dbReference type="EMBL" id="BORQ01000003">
    <property type="protein sequence ID" value="GIO31339.1"/>
    <property type="molecule type" value="Genomic_DNA"/>
</dbReference>
<sequence length="768" mass="88580">MRRVEKNQLMRGLLMRKSWFKRLLLSYMPVFIIVITFIFFVFFQIFGEQSRQEALNANKNLSLQAMRIVDTSLKVIDNMIVLESINSKPLNDFFKSTAASDPYINIRAVQKLKEMINYYPLIDSIYLVRNSDGYVLSDATNGFIGTYPDRSFIEQYQISMTPKWTGVRTFEQFKMKGGKQVVSLVRGSPYMKNDLGMIVVNVAADSLSNLTKSMYESKVSFIQVKDASGRALFGSDVQVGPSEVYSEYVSSYTNWKYGSGLVNHGFVSAVSYLYNLWFIIGLVMIAVGFIWMIYVTRRNSKPIEAIAARFSSYSLPVAGGGLWKGKPDEFAFIESAVDHILEQSKQYQEKYREDLHLRTRYMFHQLIEGDSSLTVSELKSEAARLNLPQPLDQFRILMIEIDKYGDFCRNYSKADQDLLKFTLRTVVHEIASKWDCRVWSEWMSSSGLSVMLFEKSDDDHFRTAVLPRFAEQVIAWVDQNLKFTITMGMGESTPHLSDIPVSYKKALAALQYKIVLGENRLIQGDDISRHGVAEVYSHLGEIRSIVQSYRMLKANWSEDYDTWFVQLKQGLLTNDEIFNLMNYFIYHIGREMSGMSKEIYNQWIREGLPKLTESVDNCYSLEQLRQETKQVLSAQFETMKQLQDRRQHSNIIRDICRLIEQDYANPDLSLEMLGDRFHLNAKYVSKLFKENTGQRFVDFLIDIRMKEAQRLLTETGDSVQEIAERVGYTHAISFTRVFKRTVGVAPGEYRADKLRSMAGENDSVVENG</sequence>
<gene>
    <name evidence="6" type="ORF">J2TS6_24800</name>
</gene>
<dbReference type="SMART" id="SM00342">
    <property type="entry name" value="HTH_ARAC"/>
    <property type="match status" value="1"/>
</dbReference>
<proteinExistence type="predicted"/>
<keyword evidence="1" id="KW-0805">Transcription regulation</keyword>
<keyword evidence="4" id="KW-0812">Transmembrane</keyword>
<dbReference type="AlphaFoldDB" id="A0A919XEZ5"/>
<dbReference type="InterPro" id="IPR009057">
    <property type="entry name" value="Homeodomain-like_sf"/>
</dbReference>
<dbReference type="PROSITE" id="PS01124">
    <property type="entry name" value="HTH_ARAC_FAMILY_2"/>
    <property type="match status" value="1"/>
</dbReference>
<protein>
    <recommendedName>
        <fullName evidence="5">HTH araC/xylS-type domain-containing protein</fullName>
    </recommendedName>
</protein>
<keyword evidence="2" id="KW-0238">DNA-binding</keyword>
<evidence type="ECO:0000313" key="6">
    <source>
        <dbReference type="EMBL" id="GIO31339.1"/>
    </source>
</evidence>
<dbReference type="RefSeq" id="WP_244873096.1">
    <property type="nucleotide sequence ID" value="NZ_BORQ01000003.1"/>
</dbReference>
<organism evidence="6 7">
    <name type="scientific">Paenibacillus albilobatus</name>
    <dbReference type="NCBI Taxonomy" id="2716884"/>
    <lineage>
        <taxon>Bacteria</taxon>
        <taxon>Bacillati</taxon>
        <taxon>Bacillota</taxon>
        <taxon>Bacilli</taxon>
        <taxon>Bacillales</taxon>
        <taxon>Paenibacillaceae</taxon>
        <taxon>Paenibacillus</taxon>
    </lineage>
</organism>
<keyword evidence="4" id="KW-1133">Transmembrane helix</keyword>
<dbReference type="InterPro" id="IPR018060">
    <property type="entry name" value="HTH_AraC"/>
</dbReference>
<evidence type="ECO:0000256" key="2">
    <source>
        <dbReference type="ARBA" id="ARBA00023125"/>
    </source>
</evidence>
<feature type="transmembrane region" description="Helical" evidence="4">
    <location>
        <begin position="24"/>
        <end position="46"/>
    </location>
</feature>
<comment type="caution">
    <text evidence="6">The sequence shown here is derived from an EMBL/GenBank/DDBJ whole genome shotgun (WGS) entry which is preliminary data.</text>
</comment>
<dbReference type="Proteomes" id="UP000679779">
    <property type="component" value="Unassembled WGS sequence"/>
</dbReference>
<evidence type="ECO:0000256" key="4">
    <source>
        <dbReference type="SAM" id="Phobius"/>
    </source>
</evidence>
<reference evidence="6" key="1">
    <citation type="submission" date="2021-03" db="EMBL/GenBank/DDBJ databases">
        <title>Antimicrobial resistance genes in bacteria isolated from Japanese honey, and their potential for conferring macrolide and lincosamide resistance in the American foulbrood pathogen Paenibacillus larvae.</title>
        <authorList>
            <person name="Okamoto M."/>
            <person name="Kumagai M."/>
            <person name="Kanamori H."/>
            <person name="Takamatsu D."/>
        </authorList>
    </citation>
    <scope>NUCLEOTIDE SEQUENCE</scope>
    <source>
        <strain evidence="6">J2TS6</strain>
    </source>
</reference>
<name>A0A919XEZ5_9BACL</name>
<evidence type="ECO:0000313" key="7">
    <source>
        <dbReference type="Proteomes" id="UP000679779"/>
    </source>
</evidence>
<keyword evidence="7" id="KW-1185">Reference proteome</keyword>
<feature type="transmembrane region" description="Helical" evidence="4">
    <location>
        <begin position="272"/>
        <end position="294"/>
    </location>
</feature>
<dbReference type="Pfam" id="PF12833">
    <property type="entry name" value="HTH_18"/>
    <property type="match status" value="1"/>
</dbReference>